<name>A0A0P4YAS1_9CRUS</name>
<sequence length="62" mass="7200">MQSKLFIYFNTINEERTILNPSNSCRSQDLSLFDKQLSSRWISAFVSTLDLTKKKKVARLTS</sequence>
<keyword evidence="3" id="KW-1185">Reference proteome</keyword>
<evidence type="ECO:0000313" key="1">
    <source>
        <dbReference type="EMBL" id="JAI93146.1"/>
    </source>
</evidence>
<dbReference type="AlphaFoldDB" id="A0A0P4YAS1"/>
<dbReference type="EMBL" id="GDIP01230255">
    <property type="protein sequence ID" value="JAI93146.1"/>
    <property type="molecule type" value="Transcribed_RNA"/>
</dbReference>
<dbReference type="EMBL" id="LRGB01013573">
    <property type="protein sequence ID" value="KZR99460.1"/>
    <property type="molecule type" value="Genomic_DNA"/>
</dbReference>
<dbReference type="Proteomes" id="UP000076858">
    <property type="component" value="Unassembled WGS sequence"/>
</dbReference>
<reference evidence="2 3" key="3">
    <citation type="submission" date="2016-03" db="EMBL/GenBank/DDBJ databases">
        <title>EvidentialGene: Evidence-directed Construction of Genes on Genomes.</title>
        <authorList>
            <person name="Gilbert D.G."/>
            <person name="Choi J.-H."/>
            <person name="Mockaitis K."/>
            <person name="Colbourne J."/>
            <person name="Pfrender M."/>
        </authorList>
    </citation>
    <scope>NUCLEOTIDE SEQUENCE [LARGE SCALE GENOMIC DNA]</scope>
    <source>
        <strain evidence="2 3">Xinb3</strain>
        <tissue evidence="2">Complete organism</tissue>
    </source>
</reference>
<proteinExistence type="predicted"/>
<protein>
    <submittedName>
        <fullName evidence="1">Uncharacterized protein</fullName>
    </submittedName>
</protein>
<reference evidence="1" key="2">
    <citation type="submission" date="2015-10" db="EMBL/GenBank/DDBJ databases">
        <authorList>
            <person name="Gilbert D.G."/>
        </authorList>
    </citation>
    <scope>NUCLEOTIDE SEQUENCE</scope>
</reference>
<organism evidence="1">
    <name type="scientific">Daphnia magna</name>
    <dbReference type="NCBI Taxonomy" id="35525"/>
    <lineage>
        <taxon>Eukaryota</taxon>
        <taxon>Metazoa</taxon>
        <taxon>Ecdysozoa</taxon>
        <taxon>Arthropoda</taxon>
        <taxon>Crustacea</taxon>
        <taxon>Branchiopoda</taxon>
        <taxon>Diplostraca</taxon>
        <taxon>Cladocera</taxon>
        <taxon>Anomopoda</taxon>
        <taxon>Daphniidae</taxon>
        <taxon>Daphnia</taxon>
    </lineage>
</organism>
<evidence type="ECO:0000313" key="2">
    <source>
        <dbReference type="EMBL" id="KZR99460.1"/>
    </source>
</evidence>
<gene>
    <name evidence="2" type="ORF">APZ42_004655</name>
</gene>
<reference evidence="1" key="1">
    <citation type="submission" date="2015-10" db="EMBL/GenBank/DDBJ databases">
        <title>Daphnia magna gene sets from two clonal populations assembled and annotated with EvidentialGene.</title>
        <authorList>
            <person name="Gilbert D."/>
            <person name="Podicheti R."/>
            <person name="Orsini L."/>
            <person name="Colbourne J."/>
            <person name="Pfrender M."/>
        </authorList>
    </citation>
    <scope>NUCLEOTIDE SEQUENCE</scope>
</reference>
<evidence type="ECO:0000313" key="3">
    <source>
        <dbReference type="Proteomes" id="UP000076858"/>
    </source>
</evidence>
<accession>A0A0P4YAS1</accession>